<dbReference type="PROSITE" id="PS51257">
    <property type="entry name" value="PROKAR_LIPOPROTEIN"/>
    <property type="match status" value="1"/>
</dbReference>
<dbReference type="Gene3D" id="2.50.20.20">
    <property type="match status" value="1"/>
</dbReference>
<gene>
    <name evidence="2" type="ORF">D0Q02_16255</name>
</gene>
<name>A0A372FXM0_9ACTN</name>
<keyword evidence="1" id="KW-0732">Signal</keyword>
<dbReference type="Proteomes" id="UP000262621">
    <property type="component" value="Unassembled WGS sequence"/>
</dbReference>
<evidence type="ECO:0000313" key="3">
    <source>
        <dbReference type="Proteomes" id="UP000262621"/>
    </source>
</evidence>
<reference evidence="2 3" key="1">
    <citation type="submission" date="2018-08" db="EMBL/GenBank/DDBJ databases">
        <title>Verrucosispora craniellae sp. nov., isolated from a marine sponge in the South China Sea.</title>
        <authorList>
            <person name="Li L."/>
            <person name="Lin H.W."/>
        </authorList>
    </citation>
    <scope>NUCLEOTIDE SEQUENCE [LARGE SCALE GENOMIC DNA]</scope>
    <source>
        <strain evidence="2 3">LHW63014</strain>
    </source>
</reference>
<dbReference type="InterPro" id="IPR029046">
    <property type="entry name" value="LolA/LolB/LppX"/>
</dbReference>
<keyword evidence="3" id="KW-1185">Reference proteome</keyword>
<sequence>MSLSKRVAVVAVSALTAFAMTACGGSSSGSSDSGAAAQPNVLEQLAKDLKGSLQKAMEKTESSDSVTMSMQGTAAGEKITAQGVIDLRDPIKVEMTTTGPDGTPTTVRMIETAVYVEVPEADRASMGGKRWLKIDVGAAGAQAGMDFTKQLEDVDPTKQVKALLASENVTVVGEEKVNGVDTVHYTVTQPIAEYLQQIDAELRKGVEQEMAKQGVKEVKTDLWVDEQYQPRRAKVVTGDLGDITVDYTDYGKPVNIETPPAAETTDFAEMMKGLGDLTS</sequence>
<organism evidence="2 3">
    <name type="scientific">Micromonospora craniellae</name>
    <dbReference type="NCBI Taxonomy" id="2294034"/>
    <lineage>
        <taxon>Bacteria</taxon>
        <taxon>Bacillati</taxon>
        <taxon>Actinomycetota</taxon>
        <taxon>Actinomycetes</taxon>
        <taxon>Micromonosporales</taxon>
        <taxon>Micromonosporaceae</taxon>
        <taxon>Micromonospora</taxon>
    </lineage>
</organism>
<comment type="caution">
    <text evidence="2">The sequence shown here is derived from an EMBL/GenBank/DDBJ whole genome shotgun (WGS) entry which is preliminary data.</text>
</comment>
<feature type="signal peptide" evidence="1">
    <location>
        <begin position="1"/>
        <end position="22"/>
    </location>
</feature>
<evidence type="ECO:0008006" key="4">
    <source>
        <dbReference type="Google" id="ProtNLM"/>
    </source>
</evidence>
<feature type="chain" id="PRO_5039378737" description="LppX_LprAFG lipoprotein" evidence="1">
    <location>
        <begin position="23"/>
        <end position="279"/>
    </location>
</feature>
<dbReference type="OrthoDB" id="3369896at2"/>
<protein>
    <recommendedName>
        <fullName evidence="4">LppX_LprAFG lipoprotein</fullName>
    </recommendedName>
</protein>
<evidence type="ECO:0000313" key="2">
    <source>
        <dbReference type="EMBL" id="RFS45448.1"/>
    </source>
</evidence>
<dbReference type="EMBL" id="QVFU01000016">
    <property type="protein sequence ID" value="RFS45448.1"/>
    <property type="molecule type" value="Genomic_DNA"/>
</dbReference>
<dbReference type="SUPFAM" id="SSF89392">
    <property type="entry name" value="Prokaryotic lipoproteins and lipoprotein localization factors"/>
    <property type="match status" value="1"/>
</dbReference>
<dbReference type="AlphaFoldDB" id="A0A372FXM0"/>
<proteinExistence type="predicted"/>
<accession>A0A372FXM0</accession>
<evidence type="ECO:0000256" key="1">
    <source>
        <dbReference type="SAM" id="SignalP"/>
    </source>
</evidence>